<organism evidence="1">
    <name type="scientific">Salmonella enterica I</name>
    <dbReference type="NCBI Taxonomy" id="59201"/>
    <lineage>
        <taxon>Bacteria</taxon>
        <taxon>Pseudomonadati</taxon>
        <taxon>Pseudomonadota</taxon>
        <taxon>Gammaproteobacteria</taxon>
        <taxon>Enterobacterales</taxon>
        <taxon>Enterobacteriaceae</taxon>
        <taxon>Salmonella</taxon>
    </lineage>
</organism>
<reference evidence="1" key="2">
    <citation type="submission" date="2018-07" db="EMBL/GenBank/DDBJ databases">
        <authorList>
            <consortium name="NCBI Pathogen Detection Project"/>
        </authorList>
    </citation>
    <scope>NUCLEOTIDE SEQUENCE</scope>
    <source>
        <strain evidence="1">13-2002</strain>
    </source>
</reference>
<proteinExistence type="predicted"/>
<accession>A0A3U3X4F2</accession>
<dbReference type="AlphaFoldDB" id="A0A3U3X4F2"/>
<reference evidence="1" key="1">
    <citation type="journal article" date="2018" name="Genome Biol.">
        <title>SKESA: strategic k-mer extension for scrupulous assemblies.</title>
        <authorList>
            <person name="Souvorov A."/>
            <person name="Agarwala R."/>
            <person name="Lipman D.J."/>
        </authorList>
    </citation>
    <scope>NUCLEOTIDE SEQUENCE</scope>
    <source>
        <strain evidence="1">13-2002</strain>
    </source>
</reference>
<comment type="caution">
    <text evidence="1">The sequence shown here is derived from an EMBL/GenBank/DDBJ whole genome shotgun (WGS) entry which is preliminary data.</text>
</comment>
<evidence type="ECO:0000313" key="1">
    <source>
        <dbReference type="EMBL" id="HAC6957764.1"/>
    </source>
</evidence>
<name>A0A3U3X4F2_SALET</name>
<protein>
    <submittedName>
        <fullName evidence="1">Uncharacterized protein</fullName>
    </submittedName>
</protein>
<sequence length="309" mass="36653">MSAGKRVTSLWTKRVNLWLYWDIFRSALMHVDESRELVERIGDANLFKESCIKYMNKKEMLKYRSAEDFFEKSRREVEGKLIPFSELEWIDCERSLSFVANYIHAEYKLYANNNTPSLLDITLPEWSLDSGKGGVNYDGLILLIDHQCRVSSFNHIRSNLERLRNSWLRIQKKFGNPFWFSSARYDAKCLADYQWVMSYFDKNKMINGNVDFWFEKNLNLKVHSIFDQWVENKSDAEGELFIIKTKKAWGQKKFRDSVANKKVLNTYISKDSKRQLDYLASQNEMKINELIEMLINDAYAKAKLKSWEN</sequence>
<gene>
    <name evidence="1" type="ORF">G0D52_15705</name>
</gene>
<dbReference type="EMBL" id="DAAMJU010000029">
    <property type="protein sequence ID" value="HAC6957764.1"/>
    <property type="molecule type" value="Genomic_DNA"/>
</dbReference>